<accession>A0A166KZE8</accession>
<dbReference type="Gene3D" id="3.40.50.1820">
    <property type="entry name" value="alpha/beta hydrolase"/>
    <property type="match status" value="1"/>
</dbReference>
<feature type="domain" description="Alpha/beta hydrolase fold-3" evidence="3">
    <location>
        <begin position="86"/>
        <end position="290"/>
    </location>
</feature>
<dbReference type="InterPro" id="IPR029058">
    <property type="entry name" value="AB_hydrolase_fold"/>
</dbReference>
<reference evidence="6 7" key="1">
    <citation type="submission" date="2016-04" db="EMBL/GenBank/DDBJ databases">
        <authorList>
            <person name="Qiu J."/>
        </authorList>
    </citation>
    <scope>NUCLEOTIDE SEQUENCE [LARGE SCALE GENOMIC DNA]</scope>
    <source>
        <strain evidence="6 7">JQ581</strain>
    </source>
</reference>
<evidence type="ECO:0000256" key="2">
    <source>
        <dbReference type="ARBA" id="ARBA00022801"/>
    </source>
</evidence>
<dbReference type="EMBL" id="JARJLO010000403">
    <property type="protein sequence ID" value="MDF3874171.1"/>
    <property type="molecule type" value="Genomic_DNA"/>
</dbReference>
<dbReference type="OrthoDB" id="9806180at2"/>
<sequence>MTLNPDIAAYLELVEAGRDVGKSIAMHQMSPEQARAQFDESSLLMNLVPVEIEHVQPLRFQTRDGHWLQGRLYARQAPGSTEQGALLYFHGGGYVVGSLDSHDNLCRTLAQQSGQVVIAVEYRLAPQWRFPTAFEDAEDAWAWLLEQRELNLDRARLAVGGDSVGGSLAAALANSLGQALVRPCLQVLLYPVTDASCWRESHQRYASGYLLERQSLEWFYSHYQRRPEDRADPRLSPLLGALPAGLAPTWLLLAGHDPLLDEGVAYAAHLRESGAPVQLQVHEGMTHDFMRMDAVVEDVVAIQTDLGERLAQALGSH</sequence>
<dbReference type="EMBL" id="WOWR01000027">
    <property type="protein sequence ID" value="KAF0253356.1"/>
    <property type="molecule type" value="Genomic_DNA"/>
</dbReference>
<reference evidence="4 8" key="2">
    <citation type="submission" date="2019-12" db="EMBL/GenBank/DDBJ databases">
        <authorList>
            <person name="Woiski C."/>
        </authorList>
    </citation>
    <scope>NUCLEOTIDE SEQUENCE [LARGE SCALE GENOMIC DNA]</scope>
    <source>
        <strain evidence="4 8">BOE100</strain>
    </source>
</reference>
<dbReference type="SMR" id="A0A166KZE8"/>
<dbReference type="PANTHER" id="PTHR48081:SF8">
    <property type="entry name" value="ALPHA_BETA HYDROLASE FOLD-3 DOMAIN-CONTAINING PROTEIN-RELATED"/>
    <property type="match status" value="1"/>
</dbReference>
<dbReference type="EMBL" id="CP050951">
    <property type="protein sequence ID" value="QJQ11871.1"/>
    <property type="molecule type" value="Genomic_DNA"/>
</dbReference>
<dbReference type="Proteomes" id="UP000442695">
    <property type="component" value="Unassembled WGS sequence"/>
</dbReference>
<dbReference type="PROSITE" id="PS01173">
    <property type="entry name" value="LIPASE_GDXG_HIS"/>
    <property type="match status" value="1"/>
</dbReference>
<dbReference type="SUPFAM" id="SSF53474">
    <property type="entry name" value="alpha/beta-Hydrolases"/>
    <property type="match status" value="1"/>
</dbReference>
<dbReference type="Pfam" id="PF07859">
    <property type="entry name" value="Abhydrolase_3"/>
    <property type="match status" value="1"/>
</dbReference>
<dbReference type="InterPro" id="IPR013094">
    <property type="entry name" value="AB_hydrolase_3"/>
</dbReference>
<name>A0A166KZE8_PSEPU</name>
<evidence type="ECO:0000313" key="8">
    <source>
        <dbReference type="Proteomes" id="UP000442695"/>
    </source>
</evidence>
<dbReference type="Proteomes" id="UP001217741">
    <property type="component" value="Unassembled WGS sequence"/>
</dbReference>
<proteinExistence type="inferred from homology"/>
<dbReference type="PANTHER" id="PTHR48081">
    <property type="entry name" value="AB HYDROLASE SUPERFAMILY PROTEIN C4A8.06C"/>
    <property type="match status" value="1"/>
</dbReference>
<dbReference type="AlphaFoldDB" id="A0A166KZE8"/>
<evidence type="ECO:0000313" key="6">
    <source>
        <dbReference type="EMBL" id="QJQ11871.1"/>
    </source>
</evidence>
<dbReference type="GO" id="GO:0016787">
    <property type="term" value="F:hydrolase activity"/>
    <property type="evidence" value="ECO:0007669"/>
    <property type="project" value="UniProtKB-KW"/>
</dbReference>
<dbReference type="Proteomes" id="UP000076857">
    <property type="component" value="Chromosome"/>
</dbReference>
<comment type="similarity">
    <text evidence="1">Belongs to the 'GDXG' lipolytic enzyme family.</text>
</comment>
<organism evidence="4 8">
    <name type="scientific">Pseudomonas putida</name>
    <name type="common">Arthrobacter siderocapsulatus</name>
    <dbReference type="NCBI Taxonomy" id="303"/>
    <lineage>
        <taxon>Bacteria</taxon>
        <taxon>Pseudomonadati</taxon>
        <taxon>Pseudomonadota</taxon>
        <taxon>Gammaproteobacteria</taxon>
        <taxon>Pseudomonadales</taxon>
        <taxon>Pseudomonadaceae</taxon>
        <taxon>Pseudomonas</taxon>
    </lineage>
</organism>
<protein>
    <submittedName>
        <fullName evidence="4 5">Alpha/beta hydrolase</fullName>
    </submittedName>
</protein>
<evidence type="ECO:0000259" key="3">
    <source>
        <dbReference type="Pfam" id="PF07859"/>
    </source>
</evidence>
<evidence type="ECO:0000313" key="7">
    <source>
        <dbReference type="Proteomes" id="UP000076857"/>
    </source>
</evidence>
<reference evidence="6 7" key="3">
    <citation type="submission" date="2020-04" db="EMBL/GenBank/DDBJ databases">
        <title>Complete genome sequence of Pseudomonas putida strain JQ581.</title>
        <authorList>
            <person name="Mu Y."/>
        </authorList>
    </citation>
    <scope>NUCLEOTIDE SEQUENCE [LARGE SCALE GENOMIC DNA]</scope>
    <source>
        <strain evidence="6 7">JQ581</strain>
    </source>
</reference>
<dbReference type="RefSeq" id="WP_049275755.1">
    <property type="nucleotide sequence ID" value="NZ_BBQL01000046.1"/>
</dbReference>
<gene>
    <name evidence="6" type="ORF">A3L25_021505</name>
    <name evidence="4" type="ORF">GN299_18550</name>
    <name evidence="5" type="ORF">P3W50_27440</name>
</gene>
<dbReference type="InterPro" id="IPR002168">
    <property type="entry name" value="Lipase_GDXG_HIS_AS"/>
</dbReference>
<evidence type="ECO:0000313" key="5">
    <source>
        <dbReference type="EMBL" id="MDF3874171.1"/>
    </source>
</evidence>
<evidence type="ECO:0000256" key="1">
    <source>
        <dbReference type="ARBA" id="ARBA00010515"/>
    </source>
</evidence>
<evidence type="ECO:0000313" key="4">
    <source>
        <dbReference type="EMBL" id="KAF0253356.1"/>
    </source>
</evidence>
<reference evidence="5" key="4">
    <citation type="submission" date="2023-03" db="EMBL/GenBank/DDBJ databases">
        <title>Draft assemblies of triclosan tolerant bacteria isolated from returned activated sludge.</title>
        <authorList>
            <person name="Van Hamelsveld S."/>
        </authorList>
    </citation>
    <scope>NUCLEOTIDE SEQUENCE</scope>
    <source>
        <strain evidence="5">GW210012_S60</strain>
    </source>
</reference>
<dbReference type="InterPro" id="IPR050300">
    <property type="entry name" value="GDXG_lipolytic_enzyme"/>
</dbReference>
<keyword evidence="2 4" id="KW-0378">Hydrolase</keyword>